<dbReference type="InterPro" id="IPR050832">
    <property type="entry name" value="Bact_Acetyltransf"/>
</dbReference>
<dbReference type="AlphaFoldDB" id="A0A4R3UJ36"/>
<gene>
    <name evidence="4" type="ORF">EV686_1171</name>
</gene>
<dbReference type="InterPro" id="IPR016181">
    <property type="entry name" value="Acyl_CoA_acyltransferase"/>
</dbReference>
<dbReference type="Pfam" id="PF00583">
    <property type="entry name" value="Acetyltransf_1"/>
    <property type="match status" value="1"/>
</dbReference>
<feature type="domain" description="N-acetyltransferase" evidence="3">
    <location>
        <begin position="5"/>
        <end position="151"/>
    </location>
</feature>
<dbReference type="Gene3D" id="3.40.630.30">
    <property type="match status" value="1"/>
</dbReference>
<keyword evidence="1" id="KW-0808">Transferase</keyword>
<keyword evidence="4" id="KW-0687">Ribonucleoprotein</keyword>
<organism evidence="4 5">
    <name type="scientific">Paracandidimonas soli</name>
    <dbReference type="NCBI Taxonomy" id="1917182"/>
    <lineage>
        <taxon>Bacteria</taxon>
        <taxon>Pseudomonadati</taxon>
        <taxon>Pseudomonadota</taxon>
        <taxon>Betaproteobacteria</taxon>
        <taxon>Burkholderiales</taxon>
        <taxon>Alcaligenaceae</taxon>
        <taxon>Paracandidimonas</taxon>
    </lineage>
</organism>
<dbReference type="InterPro" id="IPR000182">
    <property type="entry name" value="GNAT_dom"/>
</dbReference>
<dbReference type="GO" id="GO:0016747">
    <property type="term" value="F:acyltransferase activity, transferring groups other than amino-acyl groups"/>
    <property type="evidence" value="ECO:0007669"/>
    <property type="project" value="InterPro"/>
</dbReference>
<dbReference type="EMBL" id="SMBX01000017">
    <property type="protein sequence ID" value="TCU91605.1"/>
    <property type="molecule type" value="Genomic_DNA"/>
</dbReference>
<dbReference type="CDD" id="cd04301">
    <property type="entry name" value="NAT_SF"/>
    <property type="match status" value="1"/>
</dbReference>
<dbReference type="GO" id="GO:0005840">
    <property type="term" value="C:ribosome"/>
    <property type="evidence" value="ECO:0007669"/>
    <property type="project" value="UniProtKB-KW"/>
</dbReference>
<dbReference type="SUPFAM" id="SSF55729">
    <property type="entry name" value="Acyl-CoA N-acyltransferases (Nat)"/>
    <property type="match status" value="1"/>
</dbReference>
<dbReference type="PANTHER" id="PTHR43877">
    <property type="entry name" value="AMINOALKYLPHOSPHONATE N-ACETYLTRANSFERASE-RELATED-RELATED"/>
    <property type="match status" value="1"/>
</dbReference>
<keyword evidence="2" id="KW-0012">Acyltransferase</keyword>
<dbReference type="PANTHER" id="PTHR43877:SF2">
    <property type="entry name" value="AMINOALKYLPHOSPHONATE N-ACETYLTRANSFERASE-RELATED"/>
    <property type="match status" value="1"/>
</dbReference>
<dbReference type="PROSITE" id="PS51186">
    <property type="entry name" value="GNAT"/>
    <property type="match status" value="1"/>
</dbReference>
<proteinExistence type="predicted"/>
<accession>A0A4R3UJ36</accession>
<reference evidence="4 5" key="1">
    <citation type="submission" date="2019-03" db="EMBL/GenBank/DDBJ databases">
        <title>Genomic Encyclopedia of Type Strains, Phase IV (KMG-IV): sequencing the most valuable type-strain genomes for metagenomic binning, comparative biology and taxonomic classification.</title>
        <authorList>
            <person name="Goeker M."/>
        </authorList>
    </citation>
    <scope>NUCLEOTIDE SEQUENCE [LARGE SCALE GENOMIC DNA]</scope>
    <source>
        <strain evidence="4 5">DSM 100048</strain>
    </source>
</reference>
<evidence type="ECO:0000256" key="1">
    <source>
        <dbReference type="ARBA" id="ARBA00022679"/>
    </source>
</evidence>
<comment type="caution">
    <text evidence="4">The sequence shown here is derived from an EMBL/GenBank/DDBJ whole genome shotgun (WGS) entry which is preliminary data.</text>
</comment>
<dbReference type="OrthoDB" id="9789603at2"/>
<keyword evidence="4" id="KW-0689">Ribosomal protein</keyword>
<dbReference type="Proteomes" id="UP000294692">
    <property type="component" value="Unassembled WGS sequence"/>
</dbReference>
<evidence type="ECO:0000313" key="4">
    <source>
        <dbReference type="EMBL" id="TCU91605.1"/>
    </source>
</evidence>
<evidence type="ECO:0000259" key="3">
    <source>
        <dbReference type="PROSITE" id="PS51186"/>
    </source>
</evidence>
<dbReference type="RefSeq" id="WP_132478382.1">
    <property type="nucleotide sequence ID" value="NZ_JBHRVM010000001.1"/>
</dbReference>
<protein>
    <submittedName>
        <fullName evidence="4">Ribosomal protein S18 acetylase RimI-like enzyme</fullName>
    </submittedName>
</protein>
<keyword evidence="5" id="KW-1185">Reference proteome</keyword>
<evidence type="ECO:0000313" key="5">
    <source>
        <dbReference type="Proteomes" id="UP000294692"/>
    </source>
</evidence>
<sequence length="151" mass="15956">MTSALSFRKASKADLPALIALLTDDALGATRDGAQHLPAYTAALEAIQAQASNSIIVATIGEEVVGMLQLTLIPGLSRGGMLRGQIESVRVSSKHRGQKIGRTLIEHAIGLACDAKCGMVQLTTDKQRPDAIRFYEGLGFNGTHVGMKLSL</sequence>
<name>A0A4R3UJ36_9BURK</name>
<evidence type="ECO:0000256" key="2">
    <source>
        <dbReference type="ARBA" id="ARBA00023315"/>
    </source>
</evidence>